<dbReference type="Gene3D" id="1.10.1200.10">
    <property type="entry name" value="ACP-like"/>
    <property type="match status" value="1"/>
</dbReference>
<dbReference type="RefSeq" id="WP_370595561.1">
    <property type="nucleotide sequence ID" value="NZ_JALBUR010000004.1"/>
</dbReference>
<organism evidence="2 3">
    <name type="scientific">Grylomicrobium aquisgranensis</name>
    <dbReference type="NCBI Taxonomy" id="2926318"/>
    <lineage>
        <taxon>Bacteria</taxon>
        <taxon>Bacillati</taxon>
        <taxon>Bacillota</taxon>
        <taxon>Erysipelotrichia</taxon>
        <taxon>Erysipelotrichales</taxon>
        <taxon>Erysipelotrichaceae</taxon>
        <taxon>Grylomicrobium</taxon>
    </lineage>
</organism>
<dbReference type="EMBL" id="JALBUR010000004">
    <property type="protein sequence ID" value="MDX8419004.1"/>
    <property type="molecule type" value="Genomic_DNA"/>
</dbReference>
<evidence type="ECO:0000259" key="1">
    <source>
        <dbReference type="PROSITE" id="PS50075"/>
    </source>
</evidence>
<dbReference type="Proteomes" id="UP001286174">
    <property type="component" value="Unassembled WGS sequence"/>
</dbReference>
<evidence type="ECO:0000313" key="2">
    <source>
        <dbReference type="EMBL" id="MDX8419004.1"/>
    </source>
</evidence>
<dbReference type="SUPFAM" id="SSF47336">
    <property type="entry name" value="ACP-like"/>
    <property type="match status" value="1"/>
</dbReference>
<proteinExistence type="predicted"/>
<dbReference type="PROSITE" id="PS50075">
    <property type="entry name" value="CARRIER"/>
    <property type="match status" value="1"/>
</dbReference>
<feature type="domain" description="Carrier" evidence="1">
    <location>
        <begin position="4"/>
        <end position="80"/>
    </location>
</feature>
<dbReference type="AlphaFoldDB" id="A0AB35U256"/>
<dbReference type="InterPro" id="IPR009081">
    <property type="entry name" value="PP-bd_ACP"/>
</dbReference>
<comment type="caution">
    <text evidence="2">The sequence shown here is derived from an EMBL/GenBank/DDBJ whole genome shotgun (WGS) entry which is preliminary data.</text>
</comment>
<name>A0AB35U256_9FIRM</name>
<gene>
    <name evidence="2" type="ORF">MOZ60_02725</name>
</gene>
<accession>A0AB35U256</accession>
<protein>
    <submittedName>
        <fullName evidence="2">Acyl carrier protein</fullName>
    </submittedName>
</protein>
<keyword evidence="3" id="KW-1185">Reference proteome</keyword>
<evidence type="ECO:0000313" key="3">
    <source>
        <dbReference type="Proteomes" id="UP001286174"/>
    </source>
</evidence>
<dbReference type="InterPro" id="IPR036736">
    <property type="entry name" value="ACP-like_sf"/>
</dbReference>
<sequence>MTREEIVESVIQVVRQNVPELAQGTMDAGTRLNTETNMDSMGFILVMTKLEGMYGVKIPDAEWDRIVSVGDAADAILRHMELHD</sequence>
<reference evidence="2 3" key="1">
    <citation type="submission" date="2022-03" db="EMBL/GenBank/DDBJ databases">
        <title>Novel taxa within the pig intestine.</title>
        <authorList>
            <person name="Wylensek D."/>
            <person name="Bishof K."/>
            <person name="Afrizal A."/>
            <person name="Clavel T."/>
        </authorList>
    </citation>
    <scope>NUCLEOTIDE SEQUENCE [LARGE SCALE GENOMIC DNA]</scope>
    <source>
        <strain evidence="2 3">CLA-KB-P133</strain>
    </source>
</reference>